<sequence>MAVPLGEKPSIISYLACSLPHPAGPCEETQLHFNYYDNELSASISAFMDFPFSKSSLCGKSLSSSVGSDNYIWYSCALEQKERKKPLYHNLTAGILYTGIETGGWVACAHQIVSRLARSLALEEMRCGFITQQSNLPLEDRELEDILKKALTCLVCEIPGKILVNGYLEWSRQLQRERHVEYSHWSAYTLSFYTFSAERSIHQNFHFPYSKILSQFFRDWDPTQCLMDIVRRECLADFDENVLITAIERGRAYRLVEYIGVLTKDVQFLIDESMQNGVEHLWNKISPIQKTLLDGPFSIEELFWIIQMISRGHTIYWHS</sequence>
<name>A0AAV9I3X4_9RHOD</name>
<evidence type="ECO:0000313" key="1">
    <source>
        <dbReference type="EMBL" id="KAK4522954.1"/>
    </source>
</evidence>
<organism evidence="1 2">
    <name type="scientific">Galdieria yellowstonensis</name>
    <dbReference type="NCBI Taxonomy" id="3028027"/>
    <lineage>
        <taxon>Eukaryota</taxon>
        <taxon>Rhodophyta</taxon>
        <taxon>Bangiophyceae</taxon>
        <taxon>Galdieriales</taxon>
        <taxon>Galdieriaceae</taxon>
        <taxon>Galdieria</taxon>
    </lineage>
</organism>
<comment type="caution">
    <text evidence="1">The sequence shown here is derived from an EMBL/GenBank/DDBJ whole genome shotgun (WGS) entry which is preliminary data.</text>
</comment>
<evidence type="ECO:0000313" key="2">
    <source>
        <dbReference type="Proteomes" id="UP001300502"/>
    </source>
</evidence>
<accession>A0AAV9I3X4</accession>
<gene>
    <name evidence="1" type="ORF">GAYE_PCTG32G0844</name>
</gene>
<dbReference type="Proteomes" id="UP001300502">
    <property type="component" value="Unassembled WGS sequence"/>
</dbReference>
<protein>
    <submittedName>
        <fullName evidence="1">Uncharacterized protein</fullName>
    </submittedName>
</protein>
<reference evidence="1 2" key="1">
    <citation type="submission" date="2022-07" db="EMBL/GenBank/DDBJ databases">
        <title>Genome-wide signatures of adaptation to extreme environments.</title>
        <authorList>
            <person name="Cho C.H."/>
            <person name="Yoon H.S."/>
        </authorList>
    </citation>
    <scope>NUCLEOTIDE SEQUENCE [LARGE SCALE GENOMIC DNA]</scope>
    <source>
        <strain evidence="1 2">108.79 E11</strain>
    </source>
</reference>
<proteinExistence type="predicted"/>
<dbReference type="AlphaFoldDB" id="A0AAV9I3X4"/>
<dbReference type="EMBL" id="JANCYU010000009">
    <property type="protein sequence ID" value="KAK4522954.1"/>
    <property type="molecule type" value="Genomic_DNA"/>
</dbReference>
<keyword evidence="2" id="KW-1185">Reference proteome</keyword>